<dbReference type="HOGENOM" id="CLU_1074371_0_0_1"/>
<gene>
    <name evidence="2" type="ORF">THOM_1161</name>
</gene>
<dbReference type="OrthoDB" id="10433702at2759"/>
<sequence>MNVLHASLPGHRHPPAKHENASLTSNPNETLSIDKHSSLTKHVPILCAVLHSILIHAYIPTDTTITLTTSANLHVYNDPTNFTKCPYMLSPTPSLAILKKYGTEYAIILNNAYLCSLDRKVFENRTKCLWEIQQNAYGYFLRRDGLCYRGGCTMVECNNNDEDQNYLLIEKELCVASDNSTLAGRIRNRMMGSKVESEDGDDDKSGVIKKMEEKYGRIGKKMKALINALHKDKKKKKRKSRKGLSWKRPSWKGVKLSLC</sequence>
<dbReference type="InParanoid" id="L7JXU6"/>
<name>L7JXU6_TRAHO</name>
<feature type="compositionally biased region" description="Basic residues" evidence="1">
    <location>
        <begin position="231"/>
        <end position="245"/>
    </location>
</feature>
<keyword evidence="3" id="KW-1185">Reference proteome</keyword>
<dbReference type="AlphaFoldDB" id="L7JXU6"/>
<reference evidence="2 3" key="1">
    <citation type="journal article" date="2012" name="PLoS Pathog.">
        <title>The genome of the obligate intracellular parasite Trachipleistophora hominis: new insights into microsporidian genome dynamics and reductive evolution.</title>
        <authorList>
            <person name="Heinz E."/>
            <person name="Williams T.A."/>
            <person name="Nakjang S."/>
            <person name="Noel C.J."/>
            <person name="Swan D.C."/>
            <person name="Goldberg A.V."/>
            <person name="Harris S.R."/>
            <person name="Weinmaier T."/>
            <person name="Markert S."/>
            <person name="Becher D."/>
            <person name="Bernhardt J."/>
            <person name="Dagan T."/>
            <person name="Hacker C."/>
            <person name="Lucocq J.M."/>
            <person name="Schweder T."/>
            <person name="Rattei T."/>
            <person name="Hall N."/>
            <person name="Hirt R.P."/>
            <person name="Embley T.M."/>
        </authorList>
    </citation>
    <scope>NUCLEOTIDE SEQUENCE [LARGE SCALE GENOMIC DNA]</scope>
</reference>
<protein>
    <submittedName>
        <fullName evidence="2">Uncharacterized protein</fullName>
    </submittedName>
</protein>
<evidence type="ECO:0000313" key="3">
    <source>
        <dbReference type="Proteomes" id="UP000011185"/>
    </source>
</evidence>
<accession>L7JXU6</accession>
<proteinExistence type="predicted"/>
<feature type="region of interest" description="Disordered" evidence="1">
    <location>
        <begin position="229"/>
        <end position="249"/>
    </location>
</feature>
<dbReference type="VEuPathDB" id="MicrosporidiaDB:THOM_1161"/>
<evidence type="ECO:0000256" key="1">
    <source>
        <dbReference type="SAM" id="MobiDB-lite"/>
    </source>
</evidence>
<dbReference type="Proteomes" id="UP000011185">
    <property type="component" value="Unassembled WGS sequence"/>
</dbReference>
<evidence type="ECO:0000313" key="2">
    <source>
        <dbReference type="EMBL" id="ELQ75876.1"/>
    </source>
</evidence>
<dbReference type="EMBL" id="JH993909">
    <property type="protein sequence ID" value="ELQ75876.1"/>
    <property type="molecule type" value="Genomic_DNA"/>
</dbReference>
<feature type="region of interest" description="Disordered" evidence="1">
    <location>
        <begin position="1"/>
        <end position="29"/>
    </location>
</feature>
<organism evidence="2 3">
    <name type="scientific">Trachipleistophora hominis</name>
    <name type="common">Microsporidian parasite</name>
    <dbReference type="NCBI Taxonomy" id="72359"/>
    <lineage>
        <taxon>Eukaryota</taxon>
        <taxon>Fungi</taxon>
        <taxon>Fungi incertae sedis</taxon>
        <taxon>Microsporidia</taxon>
        <taxon>Pleistophoridae</taxon>
        <taxon>Trachipleistophora</taxon>
    </lineage>
</organism>